<evidence type="ECO:0000313" key="3">
    <source>
        <dbReference type="EMBL" id="GJJ73876.1"/>
    </source>
</evidence>
<feature type="domain" description="DH" evidence="2">
    <location>
        <begin position="768"/>
        <end position="1089"/>
    </location>
</feature>
<feature type="compositionally biased region" description="Low complexity" evidence="1">
    <location>
        <begin position="681"/>
        <end position="697"/>
    </location>
</feature>
<dbReference type="EMBL" id="BQFW01000008">
    <property type="protein sequence ID" value="GJJ73876.1"/>
    <property type="molecule type" value="Genomic_DNA"/>
</dbReference>
<reference evidence="3" key="1">
    <citation type="submission" date="2021-11" db="EMBL/GenBank/DDBJ databases">
        <authorList>
            <person name="Herlambang A."/>
            <person name="Guo Y."/>
            <person name="Takashima Y."/>
            <person name="Nishizawa T."/>
        </authorList>
    </citation>
    <scope>NUCLEOTIDE SEQUENCE</scope>
    <source>
        <strain evidence="3">E1425</strain>
    </source>
</reference>
<dbReference type="PROSITE" id="PS00741">
    <property type="entry name" value="DH_1"/>
    <property type="match status" value="1"/>
</dbReference>
<dbReference type="InterPro" id="IPR001331">
    <property type="entry name" value="GDS_CDC24_CS"/>
</dbReference>
<dbReference type="InterPro" id="IPR000219">
    <property type="entry name" value="DH_dom"/>
</dbReference>
<feature type="region of interest" description="Disordered" evidence="1">
    <location>
        <begin position="669"/>
        <end position="700"/>
    </location>
</feature>
<accession>A0A9P3HC50</accession>
<sequence>MSSGTCAYTPPPPPTKPSEHSQSALRGALPSTATPLPPSTSENIAIAQGSGPRRDSCQGDQPIKSTPPTSADQAPQIRYCYFISAASAANSISRNPSLTRNSVYLTPLTQGQMDNSPNGTQPRSRSDATSSSLFLLGPHPPQIQLQFLEHEPLPPPSSTLNIALETAEEIDSEEVHRHSSDAVMVERKDSGYGGSVSRSSSLAAFGRGIRKVFWKTSAKGSIESVVITDPPVLDYGIPQDVLDHESWAQDLAQRLSLASGPDAVTAWLGQLTAEGSEAGIALVEETVNVANGDNDNINGTLISATMMNVPEGSASSESMLDMIEEVFFTLPASVPTTSAPAPVSVPTPSPMSSVVELANISKPLPPTKSFTVPAPPAKSLRHVLSTEQLNKPQPPIPTSSPVKPAMNQASRSNGSTSPFNSIAKRFTVADFGFRKASIGKQADAAKTRGEIAHDLFHGNSAAAASTPSLRTTAGLVRDVNNVPLMNSPDELEGASYLSIKPASKRSNRFFKSLTTSVANEMKNSRQNEVRPLSEVLLSHSNLSPEEISAEIVTASRSSSLRSPPMRRSALPQWEQSSPAVSAVPTLRTSHLSVNSVLSPPEPLFYNKGRAASASSLDTSSCGSVESGDDWDSLTQTMINHSQAQNARYNEDLKGLQALLFQPLEQSAPSRPVSFLSHSTNTSTGSLALPSASSSPGSRDTTVHLKLTSKKDDYMSHRLSGISSKVLPVTGKSKPKKSRLSMTYGGGELEVVKSAKFDTPEAVARNKEIRKFISQEIFTTEQNYLQYLHTVQEVFVDPLFRSLQTDKPFIPKSNALYHLLSHIAGLIDVSSQLTQSLEDCVRDEVWSDDSTLIGTIFLNVKEPLSIFLKYGQAYGKGMKALRTLMKSKRSSISVMPSPSPFFVPASTLSSCSSAGSNHLAVPGVGEPAPRLGKRRSLPSLFSLNSSSAPASSSMMAFAAAAAASTSSASSAAHAQTRRLSTASSNSTSSVSRALSSHGSIHPSVISSTSTTMPAEPSEFQRFLQNCAGGKEMTGRFSLADLLILPIQRVTRYCLLLKDLKRHTHTDHEDYVGLVHALEQLHTLAMATNNVQPMSMRL</sequence>
<dbReference type="PANTHER" id="PTHR45818">
    <property type="entry name" value="PROTEIN VAV"/>
    <property type="match status" value="1"/>
</dbReference>
<gene>
    <name evidence="3" type="ORF">EMPS_06234</name>
</gene>
<name>A0A9P3HC50_9FUNG</name>
<feature type="compositionally biased region" description="Polar residues" evidence="1">
    <location>
        <begin position="407"/>
        <end position="418"/>
    </location>
</feature>
<dbReference type="Gene3D" id="1.20.900.10">
    <property type="entry name" value="Dbl homology (DH) domain"/>
    <property type="match status" value="2"/>
</dbReference>
<dbReference type="GO" id="GO:0035556">
    <property type="term" value="P:intracellular signal transduction"/>
    <property type="evidence" value="ECO:0007669"/>
    <property type="project" value="InterPro"/>
</dbReference>
<dbReference type="PANTHER" id="PTHR45818:SF3">
    <property type="entry name" value="PROTEIN VAV"/>
    <property type="match status" value="1"/>
</dbReference>
<dbReference type="InterPro" id="IPR035899">
    <property type="entry name" value="DBL_dom_sf"/>
</dbReference>
<dbReference type="GO" id="GO:0005085">
    <property type="term" value="F:guanyl-nucleotide exchange factor activity"/>
    <property type="evidence" value="ECO:0007669"/>
    <property type="project" value="InterPro"/>
</dbReference>
<feature type="compositionally biased region" description="Polar residues" evidence="1">
    <location>
        <begin position="63"/>
        <end position="72"/>
    </location>
</feature>
<evidence type="ECO:0000259" key="2">
    <source>
        <dbReference type="PROSITE" id="PS50010"/>
    </source>
</evidence>
<dbReference type="GO" id="GO:0005737">
    <property type="term" value="C:cytoplasm"/>
    <property type="evidence" value="ECO:0007669"/>
    <property type="project" value="TreeGrafter"/>
</dbReference>
<dbReference type="Pfam" id="PF00621">
    <property type="entry name" value="RhoGEF"/>
    <property type="match status" value="2"/>
</dbReference>
<evidence type="ECO:0000256" key="1">
    <source>
        <dbReference type="SAM" id="MobiDB-lite"/>
    </source>
</evidence>
<dbReference type="SMART" id="SM00325">
    <property type="entry name" value="RhoGEF"/>
    <property type="match status" value="1"/>
</dbReference>
<dbReference type="SUPFAM" id="SSF48065">
    <property type="entry name" value="DBL homology domain (DH-domain)"/>
    <property type="match status" value="1"/>
</dbReference>
<dbReference type="AlphaFoldDB" id="A0A9P3HC50"/>
<protein>
    <recommendedName>
        <fullName evidence="2">DH domain-containing protein</fullName>
    </recommendedName>
</protein>
<feature type="region of interest" description="Disordered" evidence="1">
    <location>
        <begin position="388"/>
        <end position="418"/>
    </location>
</feature>
<feature type="compositionally biased region" description="Low complexity" evidence="1">
    <location>
        <begin position="974"/>
        <end position="995"/>
    </location>
</feature>
<comment type="caution">
    <text evidence="3">The sequence shown here is derived from an EMBL/GenBank/DDBJ whole genome shotgun (WGS) entry which is preliminary data.</text>
</comment>
<organism evidence="3 4">
    <name type="scientific">Entomortierella parvispora</name>
    <dbReference type="NCBI Taxonomy" id="205924"/>
    <lineage>
        <taxon>Eukaryota</taxon>
        <taxon>Fungi</taxon>
        <taxon>Fungi incertae sedis</taxon>
        <taxon>Mucoromycota</taxon>
        <taxon>Mortierellomycotina</taxon>
        <taxon>Mortierellomycetes</taxon>
        <taxon>Mortierellales</taxon>
        <taxon>Mortierellaceae</taxon>
        <taxon>Entomortierella</taxon>
    </lineage>
</organism>
<feature type="region of interest" description="Disordered" evidence="1">
    <location>
        <begin position="1"/>
        <end position="72"/>
    </location>
</feature>
<dbReference type="Proteomes" id="UP000827284">
    <property type="component" value="Unassembled WGS sequence"/>
</dbReference>
<feature type="compositionally biased region" description="Low complexity" evidence="1">
    <location>
        <begin position="558"/>
        <end position="571"/>
    </location>
</feature>
<reference evidence="3" key="2">
    <citation type="journal article" date="2022" name="Microbiol. Resour. Announc.">
        <title>Whole-Genome Sequence of Entomortierella parvispora E1425, a Mucoromycotan Fungus Associated with Burkholderiaceae-Related Endosymbiotic Bacteria.</title>
        <authorList>
            <person name="Herlambang A."/>
            <person name="Guo Y."/>
            <person name="Takashima Y."/>
            <person name="Narisawa K."/>
            <person name="Ohta H."/>
            <person name="Nishizawa T."/>
        </authorList>
    </citation>
    <scope>NUCLEOTIDE SEQUENCE</scope>
    <source>
        <strain evidence="3">E1425</strain>
    </source>
</reference>
<evidence type="ECO:0000313" key="4">
    <source>
        <dbReference type="Proteomes" id="UP000827284"/>
    </source>
</evidence>
<dbReference type="OrthoDB" id="660555at2759"/>
<keyword evidence="4" id="KW-1185">Reference proteome</keyword>
<proteinExistence type="predicted"/>
<dbReference type="PROSITE" id="PS50010">
    <property type="entry name" value="DH_2"/>
    <property type="match status" value="1"/>
</dbReference>
<feature type="region of interest" description="Disordered" evidence="1">
    <location>
        <begin position="558"/>
        <end position="577"/>
    </location>
</feature>
<feature type="region of interest" description="Disordered" evidence="1">
    <location>
        <begin position="974"/>
        <end position="1011"/>
    </location>
</feature>
<feature type="compositionally biased region" description="Polar residues" evidence="1">
    <location>
        <begin position="108"/>
        <end position="133"/>
    </location>
</feature>
<feature type="region of interest" description="Disordered" evidence="1">
    <location>
        <begin position="108"/>
        <end position="135"/>
    </location>
</feature>